<feature type="compositionally biased region" description="Low complexity" evidence="15">
    <location>
        <begin position="664"/>
        <end position="675"/>
    </location>
</feature>
<dbReference type="PANTHER" id="PTHR45761">
    <property type="entry name" value="EXTENDED SYNAPTOTAGMIN-LIKE PROTEIN 2, ISOFORM C"/>
    <property type="match status" value="1"/>
</dbReference>
<evidence type="ECO:0000256" key="7">
    <source>
        <dbReference type="ARBA" id="ARBA00022723"/>
    </source>
</evidence>
<dbReference type="SMART" id="SM00239">
    <property type="entry name" value="C2"/>
    <property type="match status" value="3"/>
</dbReference>
<feature type="region of interest" description="Disordered" evidence="15">
    <location>
        <begin position="649"/>
        <end position="678"/>
    </location>
</feature>
<dbReference type="FunFam" id="2.60.40.150:FF:000025">
    <property type="entry name" value="Extended synaptotagmin 2"/>
    <property type="match status" value="1"/>
</dbReference>
<evidence type="ECO:0000256" key="13">
    <source>
        <dbReference type="ARBA" id="ARBA00023121"/>
    </source>
</evidence>
<comment type="subcellular location">
    <subcellularLocation>
        <location evidence="1">Cell membrane</location>
        <topology evidence="1">Peripheral membrane protein</topology>
    </subcellularLocation>
    <subcellularLocation>
        <location evidence="2">Endoplasmic reticulum membrane</location>
        <topology evidence="2">Multi-pass membrane protein</topology>
    </subcellularLocation>
</comment>
<reference evidence="19" key="1">
    <citation type="submission" date="2021-02" db="EMBL/GenBank/DDBJ databases">
        <authorList>
            <person name="Nowell W R."/>
        </authorList>
    </citation>
    <scope>NUCLEOTIDE SEQUENCE</scope>
</reference>
<evidence type="ECO:0000256" key="15">
    <source>
        <dbReference type="SAM" id="MobiDB-lite"/>
    </source>
</evidence>
<evidence type="ECO:0000259" key="17">
    <source>
        <dbReference type="PROSITE" id="PS50004"/>
    </source>
</evidence>
<dbReference type="PROSITE" id="PS51847">
    <property type="entry name" value="SMP"/>
    <property type="match status" value="1"/>
</dbReference>
<evidence type="ECO:0000313" key="21">
    <source>
        <dbReference type="Proteomes" id="UP000663829"/>
    </source>
</evidence>
<dbReference type="Proteomes" id="UP000663829">
    <property type="component" value="Unassembled WGS sequence"/>
</dbReference>
<dbReference type="Gene3D" id="2.60.40.150">
    <property type="entry name" value="C2 domain"/>
    <property type="match status" value="3"/>
</dbReference>
<dbReference type="CDD" id="cd21670">
    <property type="entry name" value="SMP_ESyt"/>
    <property type="match status" value="1"/>
</dbReference>
<protein>
    <submittedName>
        <fullName evidence="19">Uncharacterized protein</fullName>
    </submittedName>
</protein>
<dbReference type="GO" id="GO:0035091">
    <property type="term" value="F:phosphatidylinositol binding"/>
    <property type="evidence" value="ECO:0007669"/>
    <property type="project" value="TreeGrafter"/>
</dbReference>
<feature type="compositionally biased region" description="Polar residues" evidence="15">
    <location>
        <begin position="1"/>
        <end position="19"/>
    </location>
</feature>
<keyword evidence="8" id="KW-0677">Repeat</keyword>
<evidence type="ECO:0000256" key="4">
    <source>
        <dbReference type="ARBA" id="ARBA00022448"/>
    </source>
</evidence>
<dbReference type="InterPro" id="IPR039010">
    <property type="entry name" value="Synaptotagmin_SMP"/>
</dbReference>
<feature type="compositionally biased region" description="Low complexity" evidence="15">
    <location>
        <begin position="20"/>
        <end position="33"/>
    </location>
</feature>
<keyword evidence="10" id="KW-0106">Calcium</keyword>
<evidence type="ECO:0000256" key="8">
    <source>
        <dbReference type="ARBA" id="ARBA00022737"/>
    </source>
</evidence>
<feature type="domain" description="C2" evidence="17">
    <location>
        <begin position="317"/>
        <end position="433"/>
    </location>
</feature>
<evidence type="ECO:0000313" key="20">
    <source>
        <dbReference type="EMBL" id="CAF3769215.1"/>
    </source>
</evidence>
<keyword evidence="14 16" id="KW-0472">Membrane</keyword>
<evidence type="ECO:0000256" key="16">
    <source>
        <dbReference type="SAM" id="Phobius"/>
    </source>
</evidence>
<evidence type="ECO:0000259" key="18">
    <source>
        <dbReference type="PROSITE" id="PS51847"/>
    </source>
</evidence>
<feature type="compositionally biased region" description="Polar residues" evidence="15">
    <location>
        <begin position="618"/>
        <end position="632"/>
    </location>
</feature>
<evidence type="ECO:0000256" key="6">
    <source>
        <dbReference type="ARBA" id="ARBA00022692"/>
    </source>
</evidence>
<evidence type="ECO:0000256" key="14">
    <source>
        <dbReference type="ARBA" id="ARBA00023136"/>
    </source>
</evidence>
<dbReference type="InterPro" id="IPR035892">
    <property type="entry name" value="C2_domain_sf"/>
</dbReference>
<keyword evidence="6 16" id="KW-0812">Transmembrane</keyword>
<keyword evidence="7" id="KW-0479">Metal-binding</keyword>
<keyword evidence="13" id="KW-0446">Lipid-binding</keyword>
<dbReference type="Pfam" id="PF17047">
    <property type="entry name" value="SMP_LBD"/>
    <property type="match status" value="1"/>
</dbReference>
<feature type="compositionally biased region" description="Polar residues" evidence="15">
    <location>
        <begin position="649"/>
        <end position="663"/>
    </location>
</feature>
<dbReference type="GO" id="GO:0008429">
    <property type="term" value="F:phosphatidylethanolamine binding"/>
    <property type="evidence" value="ECO:0007669"/>
    <property type="project" value="TreeGrafter"/>
</dbReference>
<dbReference type="GO" id="GO:0005509">
    <property type="term" value="F:calcium ion binding"/>
    <property type="evidence" value="ECO:0007669"/>
    <property type="project" value="TreeGrafter"/>
</dbReference>
<dbReference type="InterPro" id="IPR051634">
    <property type="entry name" value="Extended_Synaptotagmin"/>
</dbReference>
<feature type="domain" description="C2" evidence="17">
    <location>
        <begin position="461"/>
        <end position="578"/>
    </location>
</feature>
<keyword evidence="5" id="KW-1003">Cell membrane</keyword>
<evidence type="ECO:0000256" key="10">
    <source>
        <dbReference type="ARBA" id="ARBA00022837"/>
    </source>
</evidence>
<organism evidence="19 21">
    <name type="scientific">Didymodactylos carnosus</name>
    <dbReference type="NCBI Taxonomy" id="1234261"/>
    <lineage>
        <taxon>Eukaryota</taxon>
        <taxon>Metazoa</taxon>
        <taxon>Spiralia</taxon>
        <taxon>Gnathifera</taxon>
        <taxon>Rotifera</taxon>
        <taxon>Eurotatoria</taxon>
        <taxon>Bdelloidea</taxon>
        <taxon>Philodinida</taxon>
        <taxon>Philodinidae</taxon>
        <taxon>Didymodactylos</taxon>
    </lineage>
</organism>
<dbReference type="InterPro" id="IPR031468">
    <property type="entry name" value="SMP_LBD"/>
</dbReference>
<feature type="region of interest" description="Disordered" evidence="15">
    <location>
        <begin position="1"/>
        <end position="33"/>
    </location>
</feature>
<dbReference type="EMBL" id="CAJOBC010003146">
    <property type="protein sequence ID" value="CAF3769215.1"/>
    <property type="molecule type" value="Genomic_DNA"/>
</dbReference>
<evidence type="ECO:0000256" key="11">
    <source>
        <dbReference type="ARBA" id="ARBA00022989"/>
    </source>
</evidence>
<gene>
    <name evidence="19" type="ORF">GPM918_LOCUS13585</name>
    <name evidence="20" type="ORF">SRO942_LOCUS13585</name>
</gene>
<evidence type="ECO:0000256" key="2">
    <source>
        <dbReference type="ARBA" id="ARBA00004477"/>
    </source>
</evidence>
<dbReference type="OrthoDB" id="1029639at2759"/>
<feature type="transmembrane region" description="Helical" evidence="16">
    <location>
        <begin position="71"/>
        <end position="100"/>
    </location>
</feature>
<evidence type="ECO:0000256" key="12">
    <source>
        <dbReference type="ARBA" id="ARBA00023055"/>
    </source>
</evidence>
<dbReference type="GO" id="GO:0005886">
    <property type="term" value="C:plasma membrane"/>
    <property type="evidence" value="ECO:0007669"/>
    <property type="project" value="UniProtKB-SubCell"/>
</dbReference>
<keyword evidence="21" id="KW-1185">Reference proteome</keyword>
<dbReference type="EMBL" id="CAJNOQ010003146">
    <property type="protein sequence ID" value="CAF0997659.1"/>
    <property type="molecule type" value="Genomic_DNA"/>
</dbReference>
<keyword evidence="4" id="KW-0813">Transport</keyword>
<dbReference type="GO" id="GO:0006869">
    <property type="term" value="P:lipid transport"/>
    <property type="evidence" value="ECO:0007669"/>
    <property type="project" value="UniProtKB-KW"/>
</dbReference>
<evidence type="ECO:0000256" key="1">
    <source>
        <dbReference type="ARBA" id="ARBA00004202"/>
    </source>
</evidence>
<dbReference type="GO" id="GO:0005544">
    <property type="term" value="F:calcium-dependent phospholipid binding"/>
    <property type="evidence" value="ECO:0007669"/>
    <property type="project" value="TreeGrafter"/>
</dbReference>
<evidence type="ECO:0000313" key="19">
    <source>
        <dbReference type="EMBL" id="CAF0997659.1"/>
    </source>
</evidence>
<dbReference type="PANTHER" id="PTHR45761:SF1">
    <property type="entry name" value="EXTENDED SYNAPTOTAGMIN-LIKE PROTEIN 2, ISOFORM C"/>
    <property type="match status" value="1"/>
</dbReference>
<sequence>MSSRSPSIDSNPPLNNQKISTTSSPSSPTTTTESSFINDFFQRSLTLPQTKVGLGSTEGDLFVLVKRYLEIVGLVFFVWLLGYFHFSVSWILLIVLIYLLRQRQRNLFKQSQKMLQTINSDENEKNYIRASLDDLPSWVFFPDVERAEWVNKIIKQAWPYCKQFLRTQIFDQVVIPLVRGASPALNDFEFHELDLGDNPPRLGGIKVYTDNIRDQIMMDMEVLYAGDAVIKAKMKQIVCGVKNIQFCGDLRVIFSPLIHEIPLVGAVTYFFLRTPSIHFKLTDAGSLVDLPGLNDTMLAVINDIVRSMMVLPNRQVFPLVTHISVGHLTSSNPQGVVRVYILKARDLIKADINFMGRGKSDPFVKVTAGGNFEYKTKTINNTTDPEWNEVEQTESDHIRFDVFDEDPGKNDFIGIANFPVKSVVEQGTVETWLTLKEVKKGSIFVRFQYFSLTTSKAALEKMDDFNRNQLKEEKLSKALLVLYIDGCSNLPSSKKHRHSQEPNPWCEIIVDNFKDKTITLERSTNPKFNHISQILLTEPSHQLLQINVRDAKNNNDILAYVQFSIKQLYDQDTMCETRAFPLKSHTGPIEYCTVTLRLCLFILAPGQTNERISPPHSTPSGSQKSLSVSPTDSTHQSILTAGIVQKNINTDRTIPSQKPSELVSSSTQDSDLQQQPISPRSLVDGLKYKLQAPELYQKESSNSDLSSLMTNKTSIKLLSSDDDPENLIGVHDQNLPDPYVRLFLVPDHKKEKKKTKSVRDNLNPSYEESFEWNGSLNEIQTQKLQISIKNNSPLFAKEETYMGELQIDLSNLDPQRISHAWYSLQEPKTSAAAPITLKYQLSTQNNDLIDSNSFS</sequence>
<comment type="similarity">
    <text evidence="3">Belongs to the extended synaptotagmin family.</text>
</comment>
<evidence type="ECO:0000256" key="5">
    <source>
        <dbReference type="ARBA" id="ARBA00022475"/>
    </source>
</evidence>
<dbReference type="InterPro" id="IPR000008">
    <property type="entry name" value="C2_dom"/>
</dbReference>
<accession>A0A814GKK3</accession>
<feature type="domain" description="C2" evidence="17">
    <location>
        <begin position="691"/>
        <end position="822"/>
    </location>
</feature>
<evidence type="ECO:0000256" key="9">
    <source>
        <dbReference type="ARBA" id="ARBA00022824"/>
    </source>
</evidence>
<keyword evidence="12" id="KW-0445">Lipid transport</keyword>
<dbReference type="GO" id="GO:0005789">
    <property type="term" value="C:endoplasmic reticulum membrane"/>
    <property type="evidence" value="ECO:0007669"/>
    <property type="project" value="UniProtKB-SubCell"/>
</dbReference>
<name>A0A814GKK3_9BILA</name>
<dbReference type="PROSITE" id="PS50004">
    <property type="entry name" value="C2"/>
    <property type="match status" value="3"/>
</dbReference>
<proteinExistence type="inferred from homology"/>
<dbReference type="Pfam" id="PF00168">
    <property type="entry name" value="C2"/>
    <property type="match status" value="3"/>
</dbReference>
<dbReference type="SUPFAM" id="SSF49562">
    <property type="entry name" value="C2 domain (Calcium/lipid-binding domain, CaLB)"/>
    <property type="match status" value="3"/>
</dbReference>
<keyword evidence="9" id="KW-0256">Endoplasmic reticulum</keyword>
<feature type="region of interest" description="Disordered" evidence="15">
    <location>
        <begin position="610"/>
        <end position="632"/>
    </location>
</feature>
<comment type="caution">
    <text evidence="19">The sequence shown here is derived from an EMBL/GenBank/DDBJ whole genome shotgun (WGS) entry which is preliminary data.</text>
</comment>
<dbReference type="Proteomes" id="UP000681722">
    <property type="component" value="Unassembled WGS sequence"/>
</dbReference>
<dbReference type="AlphaFoldDB" id="A0A814GKK3"/>
<feature type="domain" description="SMP-LTD" evidence="18">
    <location>
        <begin position="143"/>
        <end position="320"/>
    </location>
</feature>
<dbReference type="GO" id="GO:0031210">
    <property type="term" value="F:phosphatidylcholine binding"/>
    <property type="evidence" value="ECO:0007669"/>
    <property type="project" value="TreeGrafter"/>
</dbReference>
<evidence type="ECO:0000256" key="3">
    <source>
        <dbReference type="ARBA" id="ARBA00005867"/>
    </source>
</evidence>
<keyword evidence="11 16" id="KW-1133">Transmembrane helix</keyword>